<dbReference type="Proteomes" id="UP000319619">
    <property type="component" value="Unassembled WGS sequence"/>
</dbReference>
<evidence type="ECO:0000313" key="5">
    <source>
        <dbReference type="EMBL" id="TKJ40132.1"/>
    </source>
</evidence>
<dbReference type="PROSITE" id="PS51257">
    <property type="entry name" value="PROKAR_LIPOPROTEIN"/>
    <property type="match status" value="1"/>
</dbReference>
<protein>
    <submittedName>
        <fullName evidence="5">Flavin reductase</fullName>
    </submittedName>
</protein>
<evidence type="ECO:0000313" key="6">
    <source>
        <dbReference type="Proteomes" id="UP000319619"/>
    </source>
</evidence>
<dbReference type="GO" id="GO:0016646">
    <property type="term" value="F:oxidoreductase activity, acting on the CH-NH group of donors, NAD or NADP as acceptor"/>
    <property type="evidence" value="ECO:0007669"/>
    <property type="project" value="UniProtKB-ARBA"/>
</dbReference>
<evidence type="ECO:0000259" key="4">
    <source>
        <dbReference type="SMART" id="SM00903"/>
    </source>
</evidence>
<dbReference type="SMART" id="SM00903">
    <property type="entry name" value="Flavin_Reduct"/>
    <property type="match status" value="1"/>
</dbReference>
<comment type="caution">
    <text evidence="5">The sequence shown here is derived from an EMBL/GenBank/DDBJ whole genome shotgun (WGS) entry which is preliminary data.</text>
</comment>
<dbReference type="GO" id="GO:0010181">
    <property type="term" value="F:FMN binding"/>
    <property type="evidence" value="ECO:0007669"/>
    <property type="project" value="InterPro"/>
</dbReference>
<dbReference type="Pfam" id="PF01613">
    <property type="entry name" value="Flavin_Reduct"/>
    <property type="match status" value="1"/>
</dbReference>
<dbReference type="SUPFAM" id="SSF50475">
    <property type="entry name" value="FMN-binding split barrel"/>
    <property type="match status" value="1"/>
</dbReference>
<dbReference type="PANTHER" id="PTHR43567:SF1">
    <property type="entry name" value="FLAVOREDOXIN"/>
    <property type="match status" value="1"/>
</dbReference>
<evidence type="ECO:0000256" key="1">
    <source>
        <dbReference type="ARBA" id="ARBA00001917"/>
    </source>
</evidence>
<reference evidence="5 6" key="1">
    <citation type="submission" date="2017-06" db="EMBL/GenBank/DDBJ databases">
        <title>Novel microbial phyla capable of carbon fixation and sulfur reduction in deep-sea sediments.</title>
        <authorList>
            <person name="Huang J."/>
            <person name="Baker B."/>
            <person name="Wang Y."/>
        </authorList>
    </citation>
    <scope>NUCLEOTIDE SEQUENCE [LARGE SCALE GENOMIC DNA]</scope>
    <source>
        <strain evidence="5">B3_LCP</strain>
    </source>
</reference>
<dbReference type="AlphaFoldDB" id="A0A532UYZ5"/>
<keyword evidence="2" id="KW-0285">Flavoprotein</keyword>
<organism evidence="5 6">
    <name type="scientific">candidate division LCP-89 bacterium B3_LCP</name>
    <dbReference type="NCBI Taxonomy" id="2012998"/>
    <lineage>
        <taxon>Bacteria</taxon>
        <taxon>Pseudomonadati</taxon>
        <taxon>Bacteria division LCP-89</taxon>
    </lineage>
</organism>
<proteinExistence type="inferred from homology"/>
<accession>A0A532UYZ5</accession>
<evidence type="ECO:0000256" key="2">
    <source>
        <dbReference type="ARBA" id="ARBA00022630"/>
    </source>
</evidence>
<gene>
    <name evidence="5" type="ORF">CEE37_10375</name>
</gene>
<dbReference type="Gene3D" id="2.30.110.10">
    <property type="entry name" value="Electron Transport, Fmn-binding Protein, Chain A"/>
    <property type="match status" value="1"/>
</dbReference>
<feature type="domain" description="Flavin reductase like" evidence="4">
    <location>
        <begin position="9"/>
        <end position="150"/>
    </location>
</feature>
<dbReference type="PANTHER" id="PTHR43567">
    <property type="entry name" value="FLAVOREDOXIN-RELATED-RELATED"/>
    <property type="match status" value="1"/>
</dbReference>
<dbReference type="InterPro" id="IPR052174">
    <property type="entry name" value="Flavoredoxin"/>
</dbReference>
<dbReference type="InterPro" id="IPR012349">
    <property type="entry name" value="Split_barrel_FMN-bd"/>
</dbReference>
<dbReference type="InterPro" id="IPR002563">
    <property type="entry name" value="Flavin_Rdtase-like_dom"/>
</dbReference>
<name>A0A532UYZ5_UNCL8</name>
<evidence type="ECO:0000256" key="3">
    <source>
        <dbReference type="ARBA" id="ARBA00038054"/>
    </source>
</evidence>
<comment type="cofactor">
    <cofactor evidence="1">
        <name>FMN</name>
        <dbReference type="ChEBI" id="CHEBI:58210"/>
    </cofactor>
</comment>
<dbReference type="EMBL" id="NJBN01000006">
    <property type="protein sequence ID" value="TKJ40132.1"/>
    <property type="molecule type" value="Genomic_DNA"/>
</dbReference>
<sequence>MKVTIPPYVHSYPAPVILIGCGTVDNPNIITCSWFGTVCSEPPMVSVSIRQSRHSFPLVKETGEFTANIPRVSDLEKVEFCGYKSGRSVNKFKELKLTPLSCPPLDSAPMIEECSLILACKVKHEIPLGSHNMFIAEVVAVHCEEDMVRRTKTAVPFPEEQLIYLDKRYWTPKLLK</sequence>
<comment type="similarity">
    <text evidence="3">Belongs to the flavoredoxin family.</text>
</comment>